<evidence type="ECO:0000256" key="4">
    <source>
        <dbReference type="ARBA" id="ARBA00022982"/>
    </source>
</evidence>
<reference evidence="9" key="1">
    <citation type="submission" date="2016-10" db="EMBL/GenBank/DDBJ databases">
        <authorList>
            <person name="Varghese N."/>
            <person name="Submissions S."/>
        </authorList>
    </citation>
    <scope>NUCLEOTIDE SEQUENCE [LARGE SCALE GENOMIC DNA]</scope>
    <source>
        <strain evidence="9">CGMCC 1.10121</strain>
    </source>
</reference>
<evidence type="ECO:0000256" key="1">
    <source>
        <dbReference type="ARBA" id="ARBA00004370"/>
    </source>
</evidence>
<keyword evidence="3" id="KW-0479">Metal-binding</keyword>
<evidence type="ECO:0000256" key="3">
    <source>
        <dbReference type="ARBA" id="ARBA00022723"/>
    </source>
</evidence>
<proteinExistence type="predicted"/>
<keyword evidence="4" id="KW-0249">Electron transport</keyword>
<dbReference type="InterPro" id="IPR000923">
    <property type="entry name" value="BlueCu_1"/>
</dbReference>
<protein>
    <submittedName>
        <fullName evidence="8">Plastocyanin</fullName>
    </submittedName>
</protein>
<evidence type="ECO:0000313" key="8">
    <source>
        <dbReference type="EMBL" id="SEP28439.1"/>
    </source>
</evidence>
<keyword evidence="5" id="KW-0186">Copper</keyword>
<dbReference type="CDD" id="cd04220">
    <property type="entry name" value="Halocyanin"/>
    <property type="match status" value="1"/>
</dbReference>
<organism evidence="8 9">
    <name type="scientific">Halogranum amylolyticum</name>
    <dbReference type="NCBI Taxonomy" id="660520"/>
    <lineage>
        <taxon>Archaea</taxon>
        <taxon>Methanobacteriati</taxon>
        <taxon>Methanobacteriota</taxon>
        <taxon>Stenosarchaea group</taxon>
        <taxon>Halobacteria</taxon>
        <taxon>Halobacteriales</taxon>
        <taxon>Haloferacaceae</taxon>
    </lineage>
</organism>
<sequence>MNRRQVLRLGGAALVATASAGCSSEGGSEDVKQVSMTDDFGFDPKRFTVSAGTRVKWTNDSDVGHTVTAYDGQISSEEAYFASGEFDSEKGARNNVSGGLIASGETYEHTFEVTGMYEYVCIPHESSGMTGTVVVK</sequence>
<keyword evidence="6" id="KW-0472">Membrane</keyword>
<dbReference type="OrthoDB" id="4392at2157"/>
<dbReference type="PANTHER" id="PTHR34192:SF10">
    <property type="entry name" value="PLASTOCYANIN MAJOR ISOFORM, CHLOROPLASTIC-RELATED"/>
    <property type="match status" value="1"/>
</dbReference>
<evidence type="ECO:0000256" key="6">
    <source>
        <dbReference type="ARBA" id="ARBA00023136"/>
    </source>
</evidence>
<dbReference type="Pfam" id="PF00127">
    <property type="entry name" value="Copper-bind"/>
    <property type="match status" value="1"/>
</dbReference>
<dbReference type="SUPFAM" id="SSF49503">
    <property type="entry name" value="Cupredoxins"/>
    <property type="match status" value="1"/>
</dbReference>
<keyword evidence="2" id="KW-0813">Transport</keyword>
<dbReference type="PROSITE" id="PS51257">
    <property type="entry name" value="PROKAR_LIPOPROTEIN"/>
    <property type="match status" value="1"/>
</dbReference>
<dbReference type="GO" id="GO:0009055">
    <property type="term" value="F:electron transfer activity"/>
    <property type="evidence" value="ECO:0007669"/>
    <property type="project" value="InterPro"/>
</dbReference>
<accession>A0A1H8WLG4</accession>
<dbReference type="AlphaFoldDB" id="A0A1H8WLG4"/>
<dbReference type="Gene3D" id="2.60.40.420">
    <property type="entry name" value="Cupredoxins - blue copper proteins"/>
    <property type="match status" value="1"/>
</dbReference>
<dbReference type="Proteomes" id="UP000199126">
    <property type="component" value="Unassembled WGS sequence"/>
</dbReference>
<dbReference type="InterPro" id="IPR008972">
    <property type="entry name" value="Cupredoxin"/>
</dbReference>
<name>A0A1H8WLG4_9EURY</name>
<evidence type="ECO:0000259" key="7">
    <source>
        <dbReference type="Pfam" id="PF00127"/>
    </source>
</evidence>
<evidence type="ECO:0000313" key="9">
    <source>
        <dbReference type="Proteomes" id="UP000199126"/>
    </source>
</evidence>
<evidence type="ECO:0000256" key="2">
    <source>
        <dbReference type="ARBA" id="ARBA00022448"/>
    </source>
</evidence>
<feature type="domain" description="Blue (type 1) copper" evidence="7">
    <location>
        <begin position="34"/>
        <end position="136"/>
    </location>
</feature>
<gene>
    <name evidence="8" type="ORF">SAMN04487948_13319</name>
</gene>
<dbReference type="PANTHER" id="PTHR34192">
    <property type="entry name" value="PLASTOCYANIN MAJOR ISOFORM, CHLOROPLASTIC-RELATED"/>
    <property type="match status" value="1"/>
</dbReference>
<dbReference type="InterPro" id="IPR028871">
    <property type="entry name" value="BlueCu_1_BS"/>
</dbReference>
<dbReference type="PROSITE" id="PS00196">
    <property type="entry name" value="COPPER_BLUE"/>
    <property type="match status" value="1"/>
</dbReference>
<dbReference type="EMBL" id="FODV01000033">
    <property type="protein sequence ID" value="SEP28439.1"/>
    <property type="molecule type" value="Genomic_DNA"/>
</dbReference>
<comment type="subcellular location">
    <subcellularLocation>
        <location evidence="1">Membrane</location>
    </subcellularLocation>
</comment>
<dbReference type="GO" id="GO:0016020">
    <property type="term" value="C:membrane"/>
    <property type="evidence" value="ECO:0007669"/>
    <property type="project" value="UniProtKB-SubCell"/>
</dbReference>
<dbReference type="GO" id="GO:0005507">
    <property type="term" value="F:copper ion binding"/>
    <property type="evidence" value="ECO:0007669"/>
    <property type="project" value="InterPro"/>
</dbReference>
<evidence type="ECO:0000256" key="5">
    <source>
        <dbReference type="ARBA" id="ARBA00023008"/>
    </source>
</evidence>
<keyword evidence="9" id="KW-1185">Reference proteome</keyword>